<evidence type="ECO:0000256" key="5">
    <source>
        <dbReference type="ARBA" id="ARBA00022692"/>
    </source>
</evidence>
<evidence type="ECO:0000256" key="3">
    <source>
        <dbReference type="ARBA" id="ARBA00022448"/>
    </source>
</evidence>
<evidence type="ECO:0000256" key="7">
    <source>
        <dbReference type="ARBA" id="ARBA00023136"/>
    </source>
</evidence>
<sequence length="1133" mass="127259">MIRSIIRFSAENKFLILVLAFALLVASYISMKKIPLDAIPDLSDTQVIIYSRWDRSPDIIEDQVTYPIITSLLGAPKVKVVRGFSDFGYSYVYVIFQDGTDIYWARSRVLEYISKIQSSLPSGVKLELGPDASAVGWVYQYAILDKTGENSLSDLRTYQDFHLKYLLNSVPGVSEVASIGGFKKQYQITIHPNALRSYNIDFETIVQKIRESNQETGGRLLEISGAEYMVRGRGYLSSLTDIENIPLVTDANGTPILLKNIASVQIGPDIRRGIVDLDGEGDVVSGTIVMRHGENALSVIDRVKEKIQGLKKSLPQGSELVTTYDRSELIEHAISNLKFKLVEEMLIVSLVILLFLWHFPSAIIPILTIPISVVIAFIPMYLADINANLMSLAGIAISIGVLVDGAIVEVENAYKKLEEWDSGGRVGDYHKIRLDALLEVGPSVFFSLLVIAVAFLPIFTLVDQEGRLFRPLAFSKNIAMFIAAILAVTLDPALRMLFTRMEPFQWKNKALSKLATTLFVGKYYPEEKHPISKILFKYYEPACRLVLQRPKQIILGSFVLVLLTIPVYFSLGSEFMPQLYEESLLYMPTTLPGISVAEAEKLMTVMDKRLKSFPEVKRVFGKAGRSETATDSAPLSMMETVILLKPQNEWRKADRFYSNWPRILQYPFLPFSSERLTKDELVEKMNSQMQFPGATNAWTMPIKTRIDMLSTGMRTPIGIKILGSSLDEIEKLGIQIEGLLKMDPEVRSVFAERTAGGYFLDLELRREKLARYNISVDTAQAIIVAAIGGEPITQTIEGRERFSVNLRYPRELRDSVDKIKAILVPTKEFGHIPIGEIANVQMKTGPSMIRDENGFLTGYVYVDPNTDDIGGFVDRAKKFVDSSVQMPVGYSLVWSGQYENILRVRERMLYVLPLTLFLIFFLLYFNTKSCAKTLIVLLAVPFSLIGAVSLLYVLDYNISIAVWVGMIALMGLDAETGVFMLLYLDLSYDKASQNGETNTREGRIEAIIHGAAHRIRPKIMTVLAAMMGLLPIMWSQSTGSDIMKRIAAPMVGGLFTSFILELLVYPPIYLLWKEGNLSFQSLLPGKFKKNLIEKPANFSAVQNFKDFIEEQEKINIKKPSRKKDKKSVKSELS</sequence>
<keyword evidence="10" id="KW-1185">Reference proteome</keyword>
<dbReference type="Gene3D" id="1.20.1640.10">
    <property type="entry name" value="Multidrug efflux transporter AcrB transmembrane domain"/>
    <property type="match status" value="2"/>
</dbReference>
<dbReference type="OrthoDB" id="8270at2"/>
<dbReference type="NCBIfam" id="TIGR00914">
    <property type="entry name" value="2A0601"/>
    <property type="match status" value="1"/>
</dbReference>
<gene>
    <name evidence="9" type="ORF">EHO59_14755</name>
</gene>
<evidence type="ECO:0000256" key="1">
    <source>
        <dbReference type="ARBA" id="ARBA00004651"/>
    </source>
</evidence>
<keyword evidence="5 8" id="KW-0812">Transmembrane</keyword>
<organism evidence="9 10">
    <name type="scientific">Leptospira semungkisensis</name>
    <dbReference type="NCBI Taxonomy" id="2484985"/>
    <lineage>
        <taxon>Bacteria</taxon>
        <taxon>Pseudomonadati</taxon>
        <taxon>Spirochaetota</taxon>
        <taxon>Spirochaetia</taxon>
        <taxon>Leptospirales</taxon>
        <taxon>Leptospiraceae</taxon>
        <taxon>Leptospira</taxon>
    </lineage>
</organism>
<comment type="subcellular location">
    <subcellularLocation>
        <location evidence="1">Cell membrane</location>
        <topology evidence="1">Multi-pass membrane protein</topology>
    </subcellularLocation>
</comment>
<dbReference type="GO" id="GO:0042910">
    <property type="term" value="F:xenobiotic transmembrane transporter activity"/>
    <property type="evidence" value="ECO:0007669"/>
    <property type="project" value="TreeGrafter"/>
</dbReference>
<dbReference type="Gene3D" id="3.30.2090.10">
    <property type="entry name" value="Multidrug efflux transporter AcrB TolC docking domain, DN and DC subdomains"/>
    <property type="match status" value="2"/>
</dbReference>
<dbReference type="Gene3D" id="3.30.70.1440">
    <property type="entry name" value="Multidrug efflux transporter AcrB pore domain"/>
    <property type="match status" value="1"/>
</dbReference>
<evidence type="ECO:0000313" key="10">
    <source>
        <dbReference type="Proteomes" id="UP000297453"/>
    </source>
</evidence>
<keyword evidence="4" id="KW-1003">Cell membrane</keyword>
<dbReference type="Gene3D" id="3.30.70.1320">
    <property type="entry name" value="Multidrug efflux transporter AcrB pore domain like"/>
    <property type="match status" value="1"/>
</dbReference>
<dbReference type="GO" id="GO:0008324">
    <property type="term" value="F:monoatomic cation transmembrane transporter activity"/>
    <property type="evidence" value="ECO:0007669"/>
    <property type="project" value="InterPro"/>
</dbReference>
<dbReference type="InterPro" id="IPR001036">
    <property type="entry name" value="Acrflvin-R"/>
</dbReference>
<dbReference type="SUPFAM" id="SSF82693">
    <property type="entry name" value="Multidrug efflux transporter AcrB pore domain, PN1, PN2, PC1 and PC2 subdomains"/>
    <property type="match status" value="2"/>
</dbReference>
<feature type="transmembrane region" description="Helical" evidence="8">
    <location>
        <begin position="908"/>
        <end position="927"/>
    </location>
</feature>
<comment type="similarity">
    <text evidence="2">Belongs to the resistance-nodulation-cell division (RND) (TC 2.A.6) family.</text>
</comment>
<evidence type="ECO:0000256" key="6">
    <source>
        <dbReference type="ARBA" id="ARBA00022989"/>
    </source>
</evidence>
<evidence type="ECO:0000313" key="9">
    <source>
        <dbReference type="EMBL" id="TGJ99136.1"/>
    </source>
</evidence>
<feature type="transmembrane region" description="Helical" evidence="8">
    <location>
        <begin position="1017"/>
        <end position="1034"/>
    </location>
</feature>
<protein>
    <submittedName>
        <fullName evidence="9">Efflux RND transporter permease subunit</fullName>
    </submittedName>
</protein>
<keyword evidence="7 8" id="KW-0472">Membrane</keyword>
<feature type="transmembrane region" description="Helical" evidence="8">
    <location>
        <begin position="553"/>
        <end position="571"/>
    </location>
</feature>
<dbReference type="Proteomes" id="UP000297453">
    <property type="component" value="Unassembled WGS sequence"/>
</dbReference>
<dbReference type="SUPFAM" id="SSF82714">
    <property type="entry name" value="Multidrug efflux transporter AcrB TolC docking domain, DN and DC subdomains"/>
    <property type="match status" value="2"/>
</dbReference>
<dbReference type="Gene3D" id="3.30.70.1430">
    <property type="entry name" value="Multidrug efflux transporter AcrB pore domain"/>
    <property type="match status" value="2"/>
</dbReference>
<dbReference type="RefSeq" id="WP_135589229.1">
    <property type="nucleotide sequence ID" value="NZ_RQEP01000019.1"/>
</dbReference>
<proteinExistence type="inferred from homology"/>
<dbReference type="PANTHER" id="PTHR32063:SF19">
    <property type="entry name" value="CATION EFFLUX SYSTEM PROTEIN CUSA"/>
    <property type="match status" value="1"/>
</dbReference>
<feature type="transmembrane region" description="Helical" evidence="8">
    <location>
        <begin position="1046"/>
        <end position="1072"/>
    </location>
</feature>
<dbReference type="AlphaFoldDB" id="A0A4R9FN41"/>
<evidence type="ECO:0000256" key="2">
    <source>
        <dbReference type="ARBA" id="ARBA00010942"/>
    </source>
</evidence>
<feature type="transmembrane region" description="Helical" evidence="8">
    <location>
        <begin position="436"/>
        <end position="458"/>
    </location>
</feature>
<dbReference type="GO" id="GO:0005886">
    <property type="term" value="C:plasma membrane"/>
    <property type="evidence" value="ECO:0007669"/>
    <property type="project" value="UniProtKB-SubCell"/>
</dbReference>
<evidence type="ECO:0000256" key="4">
    <source>
        <dbReference type="ARBA" id="ARBA00022475"/>
    </source>
</evidence>
<feature type="transmembrane region" description="Helical" evidence="8">
    <location>
        <begin position="960"/>
        <end position="984"/>
    </location>
</feature>
<keyword evidence="6 8" id="KW-1133">Transmembrane helix</keyword>
<dbReference type="SUPFAM" id="SSF82866">
    <property type="entry name" value="Multidrug efflux transporter AcrB transmembrane domain"/>
    <property type="match status" value="2"/>
</dbReference>
<dbReference type="InterPro" id="IPR004763">
    <property type="entry name" value="CusA-like"/>
</dbReference>
<accession>A0A4R9FN41</accession>
<dbReference type="EMBL" id="RQEP01000019">
    <property type="protein sequence ID" value="TGJ99136.1"/>
    <property type="molecule type" value="Genomic_DNA"/>
</dbReference>
<feature type="transmembrane region" description="Helical" evidence="8">
    <location>
        <begin position="478"/>
        <end position="498"/>
    </location>
</feature>
<dbReference type="Pfam" id="PF00873">
    <property type="entry name" value="ACR_tran"/>
    <property type="match status" value="1"/>
</dbReference>
<name>A0A4R9FN41_9LEPT</name>
<feature type="transmembrane region" description="Helical" evidence="8">
    <location>
        <begin position="934"/>
        <end position="954"/>
    </location>
</feature>
<comment type="caution">
    <text evidence="9">The sequence shown here is derived from an EMBL/GenBank/DDBJ whole genome shotgun (WGS) entry which is preliminary data.</text>
</comment>
<dbReference type="PRINTS" id="PR00702">
    <property type="entry name" value="ACRIFLAVINRP"/>
</dbReference>
<dbReference type="InterPro" id="IPR027463">
    <property type="entry name" value="AcrB_DN_DC_subdom"/>
</dbReference>
<reference evidence="9" key="1">
    <citation type="journal article" date="2019" name="PLoS Negl. Trop. Dis.">
        <title>Revisiting the worldwide diversity of Leptospira species in the environment.</title>
        <authorList>
            <person name="Vincent A.T."/>
            <person name="Schiettekatte O."/>
            <person name="Bourhy P."/>
            <person name="Veyrier F.J."/>
            <person name="Picardeau M."/>
        </authorList>
    </citation>
    <scope>NUCLEOTIDE SEQUENCE [LARGE SCALE GENOMIC DNA]</scope>
    <source>
        <strain evidence="9">SSS9</strain>
    </source>
</reference>
<dbReference type="PANTHER" id="PTHR32063">
    <property type="match status" value="1"/>
</dbReference>
<feature type="transmembrane region" description="Helical" evidence="8">
    <location>
        <begin position="364"/>
        <end position="383"/>
    </location>
</feature>
<keyword evidence="3" id="KW-0813">Transport</keyword>
<evidence type="ECO:0000256" key="8">
    <source>
        <dbReference type="SAM" id="Phobius"/>
    </source>
</evidence>